<comment type="caution">
    <text evidence="1">The sequence shown here is derived from an EMBL/GenBank/DDBJ whole genome shotgun (WGS) entry which is preliminary data.</text>
</comment>
<keyword evidence="2" id="KW-1185">Reference proteome</keyword>
<evidence type="ECO:0000313" key="2">
    <source>
        <dbReference type="Proteomes" id="UP001142400"/>
    </source>
</evidence>
<dbReference type="EMBL" id="JANIIC010000110">
    <property type="protein sequence ID" value="MCQ8836188.1"/>
    <property type="molecule type" value="Genomic_DNA"/>
</dbReference>
<sequence>MGRPPIDRRPNERLAHWLIRSGLSNAKLATAVKDLAARHGVKGVHPDESRARRWLSGEKPREPVPDLITKILSERTGLPLTREDLGFPAHQRTVSLDPSELPWRSGSTIEAIVHLTRSEIMLPHTRHSPDAAHIHSGKSLLDPLHQWATALPSELIERPAGHTPTGRVGAREIAGIRAVTEMFRDADNRHGGVLSRRAVIAQMADAIAMLDSCSYTQATGRELFSAVADLGSVAGWMSFDAGMHKSAQKLFITALHAASEGADKAVGAHILQCMARQMSHLAHYNDALDLVALAQYGGRRQTSPATKSMLASLEARFNAILGHLDESERAAGRAEELFTLINPDEEPPHMAFFDTAELSATLGVAHQIAARKSQGPHRTRRADKSLDLLEHALSLRPIHRTRSKAFDHLALARTHLVVSEIGGAHHETDMALTLFGTISSKRVADRLTELHDEAAEFSDAAEAADLRNRIRATVTAAA</sequence>
<protein>
    <recommendedName>
        <fullName evidence="3">Transcriptional regulator</fullName>
    </recommendedName>
</protein>
<accession>A0A9X2RZH6</accession>
<evidence type="ECO:0000313" key="1">
    <source>
        <dbReference type="EMBL" id="MCQ8836188.1"/>
    </source>
</evidence>
<dbReference type="AlphaFoldDB" id="A0A9X2RZH6"/>
<evidence type="ECO:0008006" key="3">
    <source>
        <dbReference type="Google" id="ProtNLM"/>
    </source>
</evidence>
<name>A0A9X2RZH6_STRMQ</name>
<dbReference type="Proteomes" id="UP001142400">
    <property type="component" value="Unassembled WGS sequence"/>
</dbReference>
<reference evidence="1" key="1">
    <citation type="submission" date="2022-06" db="EMBL/GenBank/DDBJ databases">
        <title>WGS of actinobacteria.</title>
        <authorList>
            <person name="Thawai C."/>
        </authorList>
    </citation>
    <scope>NUCLEOTIDE SEQUENCE</scope>
    <source>
        <strain evidence="1">DSM 42010</strain>
    </source>
</reference>
<feature type="non-terminal residue" evidence="1">
    <location>
        <position position="478"/>
    </location>
</feature>
<gene>
    <name evidence="1" type="ORF">NQU54_46085</name>
</gene>
<proteinExistence type="predicted"/>
<organism evidence="1 2">
    <name type="scientific">Streptomyces malaysiensis subsp. samsunensis</name>
    <dbReference type="NCBI Taxonomy" id="459658"/>
    <lineage>
        <taxon>Bacteria</taxon>
        <taxon>Bacillati</taxon>
        <taxon>Actinomycetota</taxon>
        <taxon>Actinomycetes</taxon>
        <taxon>Kitasatosporales</taxon>
        <taxon>Streptomycetaceae</taxon>
        <taxon>Streptomyces</taxon>
        <taxon>Streptomyces violaceusniger group</taxon>
    </lineage>
</organism>
<dbReference type="RefSeq" id="WP_257636254.1">
    <property type="nucleotide sequence ID" value="NZ_JANIIC010000110.1"/>
</dbReference>